<dbReference type="AlphaFoldDB" id="A0AAP2GKT0"/>
<accession>A0AAP2GKT0</accession>
<dbReference type="PANTHER" id="PTHR34220:SF7">
    <property type="entry name" value="SENSOR HISTIDINE KINASE YPDA"/>
    <property type="match status" value="1"/>
</dbReference>
<dbReference type="SUPFAM" id="SSF55874">
    <property type="entry name" value="ATPase domain of HSP90 chaperone/DNA topoisomerase II/histidine kinase"/>
    <property type="match status" value="1"/>
</dbReference>
<dbReference type="InterPro" id="IPR032834">
    <property type="entry name" value="NatK-like_C"/>
</dbReference>
<dbReference type="RefSeq" id="WP_254167746.1">
    <property type="nucleotide sequence ID" value="NZ_JAHESF010000028.1"/>
</dbReference>
<dbReference type="InterPro" id="IPR010559">
    <property type="entry name" value="Sig_transdc_His_kin_internal"/>
</dbReference>
<dbReference type="InterPro" id="IPR050640">
    <property type="entry name" value="Bact_2-comp_sensor_kinase"/>
</dbReference>
<dbReference type="EMBL" id="JAHESF010000028">
    <property type="protein sequence ID" value="MBT1699651.1"/>
    <property type="molecule type" value="Genomic_DNA"/>
</dbReference>
<dbReference type="GO" id="GO:0000155">
    <property type="term" value="F:phosphorelay sensor kinase activity"/>
    <property type="evidence" value="ECO:0007669"/>
    <property type="project" value="InterPro"/>
</dbReference>
<comment type="caution">
    <text evidence="4">The sequence shown here is derived from an EMBL/GenBank/DDBJ whole genome shotgun (WGS) entry which is preliminary data.</text>
</comment>
<keyword evidence="1" id="KW-0472">Membrane</keyword>
<feature type="transmembrane region" description="Helical" evidence="1">
    <location>
        <begin position="70"/>
        <end position="87"/>
    </location>
</feature>
<feature type="transmembrane region" description="Helical" evidence="1">
    <location>
        <begin position="12"/>
        <end position="31"/>
    </location>
</feature>
<keyword evidence="5" id="KW-1185">Reference proteome</keyword>
<gene>
    <name evidence="4" type="ORF">KK083_22380</name>
</gene>
<keyword evidence="4" id="KW-0808">Transferase</keyword>
<organism evidence="4 5">
    <name type="scientific">Chryseosolibacter histidini</name>
    <dbReference type="NCBI Taxonomy" id="2782349"/>
    <lineage>
        <taxon>Bacteria</taxon>
        <taxon>Pseudomonadati</taxon>
        <taxon>Bacteroidota</taxon>
        <taxon>Cytophagia</taxon>
        <taxon>Cytophagales</taxon>
        <taxon>Chryseotaleaceae</taxon>
        <taxon>Chryseosolibacter</taxon>
    </lineage>
</organism>
<evidence type="ECO:0000313" key="4">
    <source>
        <dbReference type="EMBL" id="MBT1699651.1"/>
    </source>
</evidence>
<feature type="transmembrane region" description="Helical" evidence="1">
    <location>
        <begin position="43"/>
        <end position="61"/>
    </location>
</feature>
<keyword evidence="1" id="KW-0812">Transmembrane</keyword>
<feature type="domain" description="Signal transduction histidine kinase internal region" evidence="2">
    <location>
        <begin position="153"/>
        <end position="229"/>
    </location>
</feature>
<keyword evidence="1" id="KW-1133">Transmembrane helix</keyword>
<dbReference type="InterPro" id="IPR036890">
    <property type="entry name" value="HATPase_C_sf"/>
</dbReference>
<keyword evidence="4" id="KW-0418">Kinase</keyword>
<proteinExistence type="predicted"/>
<sequence>MERFWKYKLDHVIFWVATVTFHMFTRLHLIASVGVGQFLLEVLARNLLLAFVIYLNIFVLIPRFAQQRKWIIYAALLVLDLAFYAAAKNAHDVYLYGYFLGDEGRRYFFYNTFYNLSIAIFYMSFSVALQLSREWYAQRELIRRIEIEKLNTELDYLKAQINPHFLFNSINTIYFQIDKQNTLARETLSSFSEMLRYQLYECNGKEIPVEKEVAYLRNYVDLQRHRKDENYRITFSCDGMQGFTLAPLLLIPFVENAFKHVSHFSKGNEITIALSKKDKVFRLNIVNTLDPNQKNNNEGHGIGLKNVRRRLELLYKGRYTLDVRETAGNFEVNLELTVN</sequence>
<feature type="transmembrane region" description="Helical" evidence="1">
    <location>
        <begin position="107"/>
        <end position="129"/>
    </location>
</feature>
<protein>
    <submittedName>
        <fullName evidence="4">Histidine kinase</fullName>
    </submittedName>
</protein>
<dbReference type="GO" id="GO:0016020">
    <property type="term" value="C:membrane"/>
    <property type="evidence" value="ECO:0007669"/>
    <property type="project" value="InterPro"/>
</dbReference>
<evidence type="ECO:0000259" key="2">
    <source>
        <dbReference type="Pfam" id="PF06580"/>
    </source>
</evidence>
<name>A0AAP2GKT0_9BACT</name>
<dbReference type="PANTHER" id="PTHR34220">
    <property type="entry name" value="SENSOR HISTIDINE KINASE YPDA"/>
    <property type="match status" value="1"/>
</dbReference>
<dbReference type="Proteomes" id="UP001319200">
    <property type="component" value="Unassembled WGS sequence"/>
</dbReference>
<evidence type="ECO:0000313" key="5">
    <source>
        <dbReference type="Proteomes" id="UP001319200"/>
    </source>
</evidence>
<dbReference type="Pfam" id="PF06580">
    <property type="entry name" value="His_kinase"/>
    <property type="match status" value="1"/>
</dbReference>
<evidence type="ECO:0000256" key="1">
    <source>
        <dbReference type="SAM" id="Phobius"/>
    </source>
</evidence>
<reference evidence="4 5" key="1">
    <citation type="submission" date="2021-05" db="EMBL/GenBank/DDBJ databases">
        <title>A Polyphasic approach of four new species of the genus Ohtaekwangia: Ohtaekwangia histidinii sp. nov., Ohtaekwangia cretensis sp. nov., Ohtaekwangia indiensis sp. nov., Ohtaekwangia reichenbachii sp. nov. from diverse environment.</title>
        <authorList>
            <person name="Octaviana S."/>
        </authorList>
    </citation>
    <scope>NUCLEOTIDE SEQUENCE [LARGE SCALE GENOMIC DNA]</scope>
    <source>
        <strain evidence="4 5">PWU4</strain>
    </source>
</reference>
<evidence type="ECO:0000259" key="3">
    <source>
        <dbReference type="Pfam" id="PF14501"/>
    </source>
</evidence>
<feature type="domain" description="Sensor histidine kinase NatK-like C-terminal" evidence="3">
    <location>
        <begin position="253"/>
        <end position="335"/>
    </location>
</feature>
<dbReference type="Pfam" id="PF14501">
    <property type="entry name" value="HATPase_c_5"/>
    <property type="match status" value="1"/>
</dbReference>
<dbReference type="Gene3D" id="3.30.565.10">
    <property type="entry name" value="Histidine kinase-like ATPase, C-terminal domain"/>
    <property type="match status" value="1"/>
</dbReference>